<dbReference type="EMBL" id="QGNZ01000003">
    <property type="protein sequence ID" value="PWS26730.1"/>
    <property type="molecule type" value="Genomic_DNA"/>
</dbReference>
<dbReference type="Proteomes" id="UP000245379">
    <property type="component" value="Unassembled WGS sequence"/>
</dbReference>
<gene>
    <name evidence="1" type="ORF">DHW03_11895</name>
</gene>
<dbReference type="AlphaFoldDB" id="A0A317EIS0"/>
<name>A0A317EIS0_9SPHI</name>
<keyword evidence="2" id="KW-1185">Reference proteome</keyword>
<accession>A0A317EIS0</accession>
<sequence length="60" mass="6677">MPLPSLTRATVQNPLQQAFNVKYTPDPSLLTPAMANNHLSAGATRNKATNKFYYPILQFI</sequence>
<reference evidence="1 2" key="1">
    <citation type="submission" date="2018-05" db="EMBL/GenBank/DDBJ databases">
        <title>Pedobacter paludis sp. nov., isolated from wetland soil.</title>
        <authorList>
            <person name="Zhang Y."/>
            <person name="Wang G."/>
        </authorList>
    </citation>
    <scope>NUCLEOTIDE SEQUENCE [LARGE SCALE GENOMIC DNA]</scope>
    <source>
        <strain evidence="1 2">KCTC22721</strain>
    </source>
</reference>
<evidence type="ECO:0000313" key="2">
    <source>
        <dbReference type="Proteomes" id="UP000245379"/>
    </source>
</evidence>
<organism evidence="1 2">
    <name type="scientific">Pedobacter yonginense</name>
    <dbReference type="NCBI Taxonomy" id="651869"/>
    <lineage>
        <taxon>Bacteria</taxon>
        <taxon>Pseudomonadati</taxon>
        <taxon>Bacteroidota</taxon>
        <taxon>Sphingobacteriia</taxon>
        <taxon>Sphingobacteriales</taxon>
        <taxon>Sphingobacteriaceae</taxon>
        <taxon>Pedobacter</taxon>
    </lineage>
</organism>
<proteinExistence type="predicted"/>
<comment type="caution">
    <text evidence="1">The sequence shown here is derived from an EMBL/GenBank/DDBJ whole genome shotgun (WGS) entry which is preliminary data.</text>
</comment>
<evidence type="ECO:0000313" key="1">
    <source>
        <dbReference type="EMBL" id="PWS26730.1"/>
    </source>
</evidence>
<protein>
    <submittedName>
        <fullName evidence="1">Uncharacterized protein</fullName>
    </submittedName>
</protein>